<dbReference type="PROSITE" id="PS50893">
    <property type="entry name" value="ABC_TRANSPORTER_2"/>
    <property type="match status" value="1"/>
</dbReference>
<evidence type="ECO:0000256" key="1">
    <source>
        <dbReference type="ARBA" id="ARBA00004141"/>
    </source>
</evidence>
<gene>
    <name evidence="11" type="ORF">KFK09_023179</name>
</gene>
<dbReference type="Gene3D" id="3.40.50.300">
    <property type="entry name" value="P-loop containing nucleotide triphosphate hydrolases"/>
    <property type="match status" value="1"/>
</dbReference>
<comment type="subcellular location">
    <subcellularLocation>
        <location evidence="1">Membrane</location>
        <topology evidence="1">Multi-pass membrane protein</topology>
    </subcellularLocation>
</comment>
<dbReference type="GO" id="GO:0016020">
    <property type="term" value="C:membrane"/>
    <property type="evidence" value="ECO:0007669"/>
    <property type="project" value="UniProtKB-SubCell"/>
</dbReference>
<sequence>MAHLFYRTCSLSPPPSPPSFSSSKTQTLFAPITPSPFPYPLPFSSSSSKLFCLDPLRFQSPRFSSSSSTSFDRIKPYLQSEWEPILKGWVCSVVSVGCLSVAVPKAGQIPSILSSVGSDRMVAEGMALATLAFARSAATYLQHAFLWEAALGAAFRIRAYVFGRVIESDLGFFEGNAGVEAGDVAHRLTSEASDVADMLYSLLNTVVPNTLQFLVMATQMVVLSPPLALVSALGVPCLLLVIGYLGEKLRGISRRAQITAAKLSSYVNEVLPLMLVVKANNGELNENLHFCRLAQDDLMARLGKKKLKAVIPQIVQVIYVGGLILLHAISLNALKGSMDGSRLLSFTMSLALLIDPIQGMGKAFNELKEGEPAVERLFELAQFHNKVVEKPNALDLCYVTGDIKFSGVTFRYGDNMPLILNELDIHIKRGERVAFIGRSGGGKTTIVKLLLRLYDPLYGDIFLDDYNIQEIKLRNIREHIVLIPQDTMLFSGTVAENIGYKDASGKLDMECVENAAKIANADEFIRELPHGYQTNIGLRGSLLSGGQRQRIGIARALYRKSSILILDEATSALDSKSEQVFRQALEPLMTNHTVLIIAHRIETVMMADRVLLVEGGKVEEVPKSSILSPDGHLASLLNSFADTGRKN</sequence>
<evidence type="ECO:0008006" key="13">
    <source>
        <dbReference type="Google" id="ProtNLM"/>
    </source>
</evidence>
<keyword evidence="12" id="KW-1185">Reference proteome</keyword>
<evidence type="ECO:0000256" key="5">
    <source>
        <dbReference type="ARBA" id="ARBA00022840"/>
    </source>
</evidence>
<dbReference type="CDD" id="cd07346">
    <property type="entry name" value="ABC_6TM_exporters"/>
    <property type="match status" value="1"/>
</dbReference>
<protein>
    <recommendedName>
        <fullName evidence="13">ABC transporter B family member 29, chloroplastic</fullName>
    </recommendedName>
</protein>
<dbReference type="InterPro" id="IPR017871">
    <property type="entry name" value="ABC_transporter-like_CS"/>
</dbReference>
<keyword evidence="6 8" id="KW-1133">Transmembrane helix</keyword>
<keyword evidence="2" id="KW-0813">Transport</keyword>
<dbReference type="InterPro" id="IPR003593">
    <property type="entry name" value="AAA+_ATPase"/>
</dbReference>
<dbReference type="Gene3D" id="1.20.1560.10">
    <property type="entry name" value="ABC transporter type 1, transmembrane domain"/>
    <property type="match status" value="1"/>
</dbReference>
<dbReference type="EMBL" id="JAGYWB010000016">
    <property type="protein sequence ID" value="KAI0496855.1"/>
    <property type="molecule type" value="Genomic_DNA"/>
</dbReference>
<dbReference type="GO" id="GO:0016887">
    <property type="term" value="F:ATP hydrolysis activity"/>
    <property type="evidence" value="ECO:0007669"/>
    <property type="project" value="InterPro"/>
</dbReference>
<feature type="domain" description="ABC transporter" evidence="9">
    <location>
        <begin position="403"/>
        <end position="640"/>
    </location>
</feature>
<evidence type="ECO:0000256" key="7">
    <source>
        <dbReference type="ARBA" id="ARBA00023136"/>
    </source>
</evidence>
<dbReference type="PROSITE" id="PS00211">
    <property type="entry name" value="ABC_TRANSPORTER_1"/>
    <property type="match status" value="1"/>
</dbReference>
<evidence type="ECO:0000256" key="6">
    <source>
        <dbReference type="ARBA" id="ARBA00022989"/>
    </source>
</evidence>
<reference evidence="11" key="1">
    <citation type="journal article" date="2022" name="Front. Genet.">
        <title>Chromosome-Scale Assembly of the Dendrobium nobile Genome Provides Insights Into the Molecular Mechanism of the Biosynthesis of the Medicinal Active Ingredient of Dendrobium.</title>
        <authorList>
            <person name="Xu Q."/>
            <person name="Niu S.-C."/>
            <person name="Li K.-L."/>
            <person name="Zheng P.-J."/>
            <person name="Zhang X.-J."/>
            <person name="Jia Y."/>
            <person name="Liu Y."/>
            <person name="Niu Y.-X."/>
            <person name="Yu L.-H."/>
            <person name="Chen D.-F."/>
            <person name="Zhang G.-Q."/>
        </authorList>
    </citation>
    <scope>NUCLEOTIDE SEQUENCE</scope>
    <source>
        <tissue evidence="11">Leaf</tissue>
    </source>
</reference>
<dbReference type="InterPro" id="IPR003439">
    <property type="entry name" value="ABC_transporter-like_ATP-bd"/>
</dbReference>
<dbReference type="GO" id="GO:0005524">
    <property type="term" value="F:ATP binding"/>
    <property type="evidence" value="ECO:0007669"/>
    <property type="project" value="UniProtKB-KW"/>
</dbReference>
<dbReference type="SUPFAM" id="SSF52540">
    <property type="entry name" value="P-loop containing nucleoside triphosphate hydrolases"/>
    <property type="match status" value="1"/>
</dbReference>
<evidence type="ECO:0000259" key="9">
    <source>
        <dbReference type="PROSITE" id="PS50893"/>
    </source>
</evidence>
<dbReference type="GO" id="GO:0140359">
    <property type="term" value="F:ABC-type transporter activity"/>
    <property type="evidence" value="ECO:0007669"/>
    <property type="project" value="InterPro"/>
</dbReference>
<name>A0A8T3ARY3_DENNO</name>
<dbReference type="Pfam" id="PF00005">
    <property type="entry name" value="ABC_tran"/>
    <property type="match status" value="1"/>
</dbReference>
<dbReference type="PROSITE" id="PS50929">
    <property type="entry name" value="ABC_TM1F"/>
    <property type="match status" value="1"/>
</dbReference>
<dbReference type="InterPro" id="IPR036640">
    <property type="entry name" value="ABC1_TM_sf"/>
</dbReference>
<evidence type="ECO:0000256" key="2">
    <source>
        <dbReference type="ARBA" id="ARBA00022448"/>
    </source>
</evidence>
<keyword evidence="3 8" id="KW-0812">Transmembrane</keyword>
<dbReference type="SUPFAM" id="SSF90123">
    <property type="entry name" value="ABC transporter transmembrane region"/>
    <property type="match status" value="1"/>
</dbReference>
<proteinExistence type="predicted"/>
<keyword evidence="4" id="KW-0547">Nucleotide-binding</keyword>
<evidence type="ECO:0000259" key="10">
    <source>
        <dbReference type="PROSITE" id="PS50929"/>
    </source>
</evidence>
<evidence type="ECO:0000256" key="8">
    <source>
        <dbReference type="SAM" id="Phobius"/>
    </source>
</evidence>
<dbReference type="OrthoDB" id="6500128at2759"/>
<dbReference type="SMART" id="SM00382">
    <property type="entry name" value="AAA"/>
    <property type="match status" value="1"/>
</dbReference>
<dbReference type="Proteomes" id="UP000829196">
    <property type="component" value="Unassembled WGS sequence"/>
</dbReference>
<evidence type="ECO:0000313" key="11">
    <source>
        <dbReference type="EMBL" id="KAI0496855.1"/>
    </source>
</evidence>
<comment type="caution">
    <text evidence="11">The sequence shown here is derived from an EMBL/GenBank/DDBJ whole genome shotgun (WGS) entry which is preliminary data.</text>
</comment>
<dbReference type="GO" id="GO:0005737">
    <property type="term" value="C:cytoplasm"/>
    <property type="evidence" value="ECO:0007669"/>
    <property type="project" value="UniProtKB-ARBA"/>
</dbReference>
<keyword evidence="5" id="KW-0067">ATP-binding</keyword>
<evidence type="ECO:0000256" key="3">
    <source>
        <dbReference type="ARBA" id="ARBA00022692"/>
    </source>
</evidence>
<dbReference type="AlphaFoldDB" id="A0A8T3ARY3"/>
<dbReference type="PANTHER" id="PTHR24221">
    <property type="entry name" value="ATP-BINDING CASSETTE SUB-FAMILY B"/>
    <property type="match status" value="1"/>
</dbReference>
<keyword evidence="7 8" id="KW-0472">Membrane</keyword>
<evidence type="ECO:0000256" key="4">
    <source>
        <dbReference type="ARBA" id="ARBA00022741"/>
    </source>
</evidence>
<accession>A0A8T3ARY3</accession>
<dbReference type="PANTHER" id="PTHR24221:SF630">
    <property type="entry name" value="ABC TRANSPORTER B FAMILY MEMBER 29, CHLOROPLASTIC"/>
    <property type="match status" value="1"/>
</dbReference>
<dbReference type="FunFam" id="3.40.50.300:FF:000604">
    <property type="entry name" value="ABC transporter B family member 28"/>
    <property type="match status" value="1"/>
</dbReference>
<dbReference type="SMR" id="A0A8T3ARY3"/>
<organism evidence="11 12">
    <name type="scientific">Dendrobium nobile</name>
    <name type="common">Orchid</name>
    <dbReference type="NCBI Taxonomy" id="94219"/>
    <lineage>
        <taxon>Eukaryota</taxon>
        <taxon>Viridiplantae</taxon>
        <taxon>Streptophyta</taxon>
        <taxon>Embryophyta</taxon>
        <taxon>Tracheophyta</taxon>
        <taxon>Spermatophyta</taxon>
        <taxon>Magnoliopsida</taxon>
        <taxon>Liliopsida</taxon>
        <taxon>Asparagales</taxon>
        <taxon>Orchidaceae</taxon>
        <taxon>Epidendroideae</taxon>
        <taxon>Malaxideae</taxon>
        <taxon>Dendrobiinae</taxon>
        <taxon>Dendrobium</taxon>
    </lineage>
</organism>
<dbReference type="InterPro" id="IPR011527">
    <property type="entry name" value="ABC1_TM_dom"/>
</dbReference>
<dbReference type="InterPro" id="IPR039421">
    <property type="entry name" value="Type_1_exporter"/>
</dbReference>
<dbReference type="Pfam" id="PF00664">
    <property type="entry name" value="ABC_membrane"/>
    <property type="match status" value="1"/>
</dbReference>
<feature type="transmembrane region" description="Helical" evidence="8">
    <location>
        <begin position="227"/>
        <end position="245"/>
    </location>
</feature>
<feature type="domain" description="ABC transmembrane type-1" evidence="10">
    <location>
        <begin position="125"/>
        <end position="369"/>
    </location>
</feature>
<feature type="transmembrane region" description="Helical" evidence="8">
    <location>
        <begin position="309"/>
        <end position="329"/>
    </location>
</feature>
<dbReference type="FunFam" id="1.20.1560.10:FF:000096">
    <property type="entry name" value="ABC transporter related"/>
    <property type="match status" value="1"/>
</dbReference>
<evidence type="ECO:0000313" key="12">
    <source>
        <dbReference type="Proteomes" id="UP000829196"/>
    </source>
</evidence>
<dbReference type="InterPro" id="IPR027417">
    <property type="entry name" value="P-loop_NTPase"/>
</dbReference>